<comment type="caution">
    <text evidence="2">The sequence shown here is derived from an EMBL/GenBank/DDBJ whole genome shotgun (WGS) entry which is preliminary data.</text>
</comment>
<feature type="chain" id="PRO_5016377314" description="Lipocalin-like domain-containing protein" evidence="1">
    <location>
        <begin position="22"/>
        <end position="148"/>
    </location>
</feature>
<keyword evidence="1" id="KW-0732">Signal</keyword>
<dbReference type="Gene3D" id="2.40.128.490">
    <property type="entry name" value="Uncharacterised protein PF14869, DUF4488"/>
    <property type="match status" value="1"/>
</dbReference>
<reference evidence="2 3" key="1">
    <citation type="submission" date="2018-05" db="EMBL/GenBank/DDBJ databases">
        <title>Complete genome sequence of Flagellimonas aquimarina ECD12 isolated from seaweed Ecklonia cava.</title>
        <authorList>
            <person name="Choi S."/>
            <person name="Seong C."/>
        </authorList>
    </citation>
    <scope>NUCLEOTIDE SEQUENCE [LARGE SCALE GENOMIC DNA]</scope>
    <source>
        <strain evidence="2 3">ECD12</strain>
    </source>
</reference>
<dbReference type="AlphaFoldDB" id="A0A316KVY7"/>
<evidence type="ECO:0000313" key="2">
    <source>
        <dbReference type="EMBL" id="PWL38412.1"/>
    </source>
</evidence>
<dbReference type="RefSeq" id="WP_109662343.1">
    <property type="nucleotide sequence ID" value="NZ_QGEG01000002.1"/>
</dbReference>
<dbReference type="EMBL" id="QGEG01000002">
    <property type="protein sequence ID" value="PWL38412.1"/>
    <property type="molecule type" value="Genomic_DNA"/>
</dbReference>
<keyword evidence="3" id="KW-1185">Reference proteome</keyword>
<dbReference type="Proteomes" id="UP000245762">
    <property type="component" value="Unassembled WGS sequence"/>
</dbReference>
<accession>A0A316KVY7</accession>
<dbReference type="OrthoDB" id="1441376at2"/>
<protein>
    <recommendedName>
        <fullName evidence="4">Lipocalin-like domain-containing protein</fullName>
    </recommendedName>
</protein>
<name>A0A316KVY7_9FLAO</name>
<evidence type="ECO:0000313" key="3">
    <source>
        <dbReference type="Proteomes" id="UP000245762"/>
    </source>
</evidence>
<feature type="signal peptide" evidence="1">
    <location>
        <begin position="1"/>
        <end position="21"/>
    </location>
</feature>
<sequence length="148" mass="17202">MKKLLGLVFLMLILISATKFASTEPKTMHTIEGAWELQSFYSYDGQDVTDTIDKSDGYRQVKMYSKGKIMWTRYVPDDPNGRFGYGSYKITENSLIETIEYGDDNMMKALDTMRNFTFELDLKDNFFSQITLDDEGNRTSSENYKRID</sequence>
<evidence type="ECO:0000256" key="1">
    <source>
        <dbReference type="SAM" id="SignalP"/>
    </source>
</evidence>
<gene>
    <name evidence="2" type="ORF">DKG77_09085</name>
</gene>
<organism evidence="2 3">
    <name type="scientific">Flagellimonas aquimarina</name>
    <dbReference type="NCBI Taxonomy" id="2201895"/>
    <lineage>
        <taxon>Bacteria</taxon>
        <taxon>Pseudomonadati</taxon>
        <taxon>Bacteroidota</taxon>
        <taxon>Flavobacteriia</taxon>
        <taxon>Flavobacteriales</taxon>
        <taxon>Flavobacteriaceae</taxon>
        <taxon>Flagellimonas</taxon>
    </lineage>
</organism>
<proteinExistence type="predicted"/>
<evidence type="ECO:0008006" key="4">
    <source>
        <dbReference type="Google" id="ProtNLM"/>
    </source>
</evidence>